<accession>A0A482WAZ1</accession>
<feature type="region of interest" description="Disordered" evidence="12">
    <location>
        <begin position="56"/>
        <end position="179"/>
    </location>
</feature>
<dbReference type="Proteomes" id="UP000292052">
    <property type="component" value="Unassembled WGS sequence"/>
</dbReference>
<dbReference type="GO" id="GO:0006357">
    <property type="term" value="P:regulation of transcription by RNA polymerase II"/>
    <property type="evidence" value="ECO:0007669"/>
    <property type="project" value="TreeGrafter"/>
</dbReference>
<protein>
    <recommendedName>
        <fullName evidence="13">BCL-11A-like CCHC zinc finger domain-containing protein</fullName>
    </recommendedName>
</protein>
<evidence type="ECO:0000313" key="14">
    <source>
        <dbReference type="EMBL" id="RZC41683.1"/>
    </source>
</evidence>
<keyword evidence="4" id="KW-0677">Repeat</keyword>
<sequence length="179" mass="19116">MDRRAADADGAGTDNHQDILTCGVCQKPFALSDIVRFIQHKVASCNKENFGQCFTNADRERDNDDGALPLSTINTRRPSISAPISGKKASGSRVHTPPPASPRLPAPGDLCVDGAASSTPKRRASASPLTSSSLEDGEDIKPDIKQERMDTTEESSQCKKSRTEFADAESNTTHSGSMP</sequence>
<dbReference type="GO" id="GO:0000978">
    <property type="term" value="F:RNA polymerase II cis-regulatory region sequence-specific DNA binding"/>
    <property type="evidence" value="ECO:0007669"/>
    <property type="project" value="TreeGrafter"/>
</dbReference>
<keyword evidence="7" id="KW-0832">Ubl conjugation</keyword>
<evidence type="ECO:0000256" key="10">
    <source>
        <dbReference type="ARBA" id="ARBA00023163"/>
    </source>
</evidence>
<keyword evidence="6" id="KW-0862">Zinc</keyword>
<feature type="compositionally biased region" description="Polar residues" evidence="12">
    <location>
        <begin position="169"/>
        <end position="179"/>
    </location>
</feature>
<evidence type="ECO:0000256" key="1">
    <source>
        <dbReference type="ARBA" id="ARBA00004123"/>
    </source>
</evidence>
<evidence type="ECO:0000256" key="8">
    <source>
        <dbReference type="ARBA" id="ARBA00023015"/>
    </source>
</evidence>
<evidence type="ECO:0000256" key="11">
    <source>
        <dbReference type="ARBA" id="ARBA00023242"/>
    </source>
</evidence>
<keyword evidence="15" id="KW-1185">Reference proteome</keyword>
<dbReference type="InterPro" id="IPR057448">
    <property type="entry name" value="BCL-11A_Znf_CCHC"/>
</dbReference>
<dbReference type="GO" id="GO:0005634">
    <property type="term" value="C:nucleus"/>
    <property type="evidence" value="ECO:0007669"/>
    <property type="project" value="UniProtKB-SubCell"/>
</dbReference>
<dbReference type="AlphaFoldDB" id="A0A482WAZ1"/>
<keyword evidence="3" id="KW-0479">Metal-binding</keyword>
<dbReference type="InterPro" id="IPR051497">
    <property type="entry name" value="Dev/Hematopoietic_TF"/>
</dbReference>
<organism evidence="14 15">
    <name type="scientific">Asbolus verrucosus</name>
    <name type="common">Desert ironclad beetle</name>
    <dbReference type="NCBI Taxonomy" id="1661398"/>
    <lineage>
        <taxon>Eukaryota</taxon>
        <taxon>Metazoa</taxon>
        <taxon>Ecdysozoa</taxon>
        <taxon>Arthropoda</taxon>
        <taxon>Hexapoda</taxon>
        <taxon>Insecta</taxon>
        <taxon>Pterygota</taxon>
        <taxon>Neoptera</taxon>
        <taxon>Endopterygota</taxon>
        <taxon>Coleoptera</taxon>
        <taxon>Polyphaga</taxon>
        <taxon>Cucujiformia</taxon>
        <taxon>Tenebrionidae</taxon>
        <taxon>Pimeliinae</taxon>
        <taxon>Asbolus</taxon>
    </lineage>
</organism>
<comment type="caution">
    <text evidence="14">The sequence shown here is derived from an EMBL/GenBank/DDBJ whole genome shotgun (WGS) entry which is preliminary data.</text>
</comment>
<dbReference type="PANTHER" id="PTHR45993:SF6">
    <property type="entry name" value="C2H2-TYPE DOMAIN-CONTAINING PROTEIN"/>
    <property type="match status" value="1"/>
</dbReference>
<keyword evidence="9" id="KW-0238">DNA-binding</keyword>
<keyword evidence="8" id="KW-0805">Transcription regulation</keyword>
<evidence type="ECO:0000256" key="7">
    <source>
        <dbReference type="ARBA" id="ARBA00022843"/>
    </source>
</evidence>
<keyword evidence="10" id="KW-0804">Transcription</keyword>
<dbReference type="OrthoDB" id="10046198at2759"/>
<evidence type="ECO:0000256" key="6">
    <source>
        <dbReference type="ARBA" id="ARBA00022833"/>
    </source>
</evidence>
<evidence type="ECO:0000313" key="15">
    <source>
        <dbReference type="Proteomes" id="UP000292052"/>
    </source>
</evidence>
<keyword evidence="5" id="KW-0863">Zinc-finger</keyword>
<evidence type="ECO:0000256" key="4">
    <source>
        <dbReference type="ARBA" id="ARBA00022737"/>
    </source>
</evidence>
<keyword evidence="11" id="KW-0539">Nucleus</keyword>
<dbReference type="STRING" id="1661398.A0A482WAZ1"/>
<evidence type="ECO:0000256" key="3">
    <source>
        <dbReference type="ARBA" id="ARBA00022723"/>
    </source>
</evidence>
<dbReference type="PANTHER" id="PTHR45993">
    <property type="entry name" value="B-CELL LYMPHOMA/LEUKEMIA 11"/>
    <property type="match status" value="1"/>
</dbReference>
<dbReference type="GO" id="GO:0008270">
    <property type="term" value="F:zinc ion binding"/>
    <property type="evidence" value="ECO:0007669"/>
    <property type="project" value="UniProtKB-KW"/>
</dbReference>
<evidence type="ECO:0000256" key="2">
    <source>
        <dbReference type="ARBA" id="ARBA00022499"/>
    </source>
</evidence>
<dbReference type="EMBL" id="QDEB01015008">
    <property type="protein sequence ID" value="RZC41683.1"/>
    <property type="molecule type" value="Genomic_DNA"/>
</dbReference>
<evidence type="ECO:0000256" key="12">
    <source>
        <dbReference type="SAM" id="MobiDB-lite"/>
    </source>
</evidence>
<reference evidence="14 15" key="1">
    <citation type="submission" date="2017-03" db="EMBL/GenBank/DDBJ databases">
        <title>Genome of the blue death feigning beetle - Asbolus verrucosus.</title>
        <authorList>
            <person name="Rider S.D."/>
        </authorList>
    </citation>
    <scope>NUCLEOTIDE SEQUENCE [LARGE SCALE GENOMIC DNA]</scope>
    <source>
        <strain evidence="14">Butters</strain>
        <tissue evidence="14">Head and leg muscle</tissue>
    </source>
</reference>
<keyword evidence="2" id="KW-1017">Isopeptide bond</keyword>
<proteinExistence type="predicted"/>
<gene>
    <name evidence="14" type="ORF">BDFB_010548</name>
</gene>
<dbReference type="GO" id="GO:0003700">
    <property type="term" value="F:DNA-binding transcription factor activity"/>
    <property type="evidence" value="ECO:0007669"/>
    <property type="project" value="TreeGrafter"/>
</dbReference>
<comment type="subcellular location">
    <subcellularLocation>
        <location evidence="1">Nucleus</location>
    </subcellularLocation>
</comment>
<dbReference type="Pfam" id="PF25491">
    <property type="entry name" value="CCHC_BCL-11A"/>
    <property type="match status" value="1"/>
</dbReference>
<evidence type="ECO:0000256" key="5">
    <source>
        <dbReference type="ARBA" id="ARBA00022771"/>
    </source>
</evidence>
<evidence type="ECO:0000256" key="9">
    <source>
        <dbReference type="ARBA" id="ARBA00023125"/>
    </source>
</evidence>
<feature type="compositionally biased region" description="Pro residues" evidence="12">
    <location>
        <begin position="96"/>
        <end position="105"/>
    </location>
</feature>
<feature type="domain" description="BCL-11A-like CCHC zinc finger" evidence="13">
    <location>
        <begin position="19"/>
        <end position="46"/>
    </location>
</feature>
<evidence type="ECO:0000259" key="13">
    <source>
        <dbReference type="Pfam" id="PF25491"/>
    </source>
</evidence>
<feature type="compositionally biased region" description="Basic and acidic residues" evidence="12">
    <location>
        <begin position="139"/>
        <end position="151"/>
    </location>
</feature>
<name>A0A482WAZ1_ASBVE</name>